<gene>
    <name evidence="8" type="ORF">SAMN03080602_01403</name>
</gene>
<dbReference type="InterPro" id="IPR050738">
    <property type="entry name" value="Sulfatase"/>
</dbReference>
<dbReference type="STRING" id="188872.SAMN03080602_01403"/>
<dbReference type="Pfam" id="PF00884">
    <property type="entry name" value="Sulfatase"/>
    <property type="match status" value="1"/>
</dbReference>
<keyword evidence="3" id="KW-0479">Metal-binding</keyword>
<evidence type="ECO:0000259" key="7">
    <source>
        <dbReference type="Pfam" id="PF00884"/>
    </source>
</evidence>
<comment type="similarity">
    <text evidence="2">Belongs to the sulfatase family.</text>
</comment>
<organism evidence="8 9">
    <name type="scientific">Arenibacter troitsensis</name>
    <dbReference type="NCBI Taxonomy" id="188872"/>
    <lineage>
        <taxon>Bacteria</taxon>
        <taxon>Pseudomonadati</taxon>
        <taxon>Bacteroidota</taxon>
        <taxon>Flavobacteriia</taxon>
        <taxon>Flavobacteriales</taxon>
        <taxon>Flavobacteriaceae</taxon>
        <taxon>Arenibacter</taxon>
    </lineage>
</organism>
<evidence type="ECO:0000256" key="3">
    <source>
        <dbReference type="ARBA" id="ARBA00022723"/>
    </source>
</evidence>
<dbReference type="Gene3D" id="3.40.720.10">
    <property type="entry name" value="Alkaline Phosphatase, subunit A"/>
    <property type="match status" value="1"/>
</dbReference>
<protein>
    <submittedName>
        <fullName evidence="8">Arylsulfatase A</fullName>
    </submittedName>
</protein>
<dbReference type="GO" id="GO:0004065">
    <property type="term" value="F:arylsulfatase activity"/>
    <property type="evidence" value="ECO:0007669"/>
    <property type="project" value="TreeGrafter"/>
</dbReference>
<dbReference type="PANTHER" id="PTHR42693:SF42">
    <property type="entry name" value="ARYLSULFATASE G"/>
    <property type="match status" value="1"/>
</dbReference>
<keyword evidence="9" id="KW-1185">Reference proteome</keyword>
<dbReference type="CDD" id="cd16144">
    <property type="entry name" value="ARS_like"/>
    <property type="match status" value="1"/>
</dbReference>
<dbReference type="PANTHER" id="PTHR42693">
    <property type="entry name" value="ARYLSULFATASE FAMILY MEMBER"/>
    <property type="match status" value="1"/>
</dbReference>
<sequence length="485" mass="55075">MISRQLTRKYLLLFGIFISLNVHAQNKKPNIVFILVDDLGWMDISVNGSSFYETPNIDELAKEGIRFTQAYAASPICSPTRASILTGKNPARMELTQWIGGPGNPEYKRNLPLEEVLFPELLQEAGYKTAFMGKWHLNNVAGEETFWPDKQGFDINVAGHFRGGLYIKNKYFSPWDIPNLENGPEGEYMTDRLAKEAVNFIDQYGDDPFLLYFSLYSVHAPFDAPADRVEKYNKKKEKLGLTDADRFAEETQGDLTFTYRKTQDHPTYAAMVESMDMAVGKILNKIKDQGIADNTVVVFFADNGGLSTSEGIPTANTPLRAGKGWLYEGGIREPAIIKWPGNIEPGTVSDAIITSSDFYPTILEMTGQPLRPDLHMDGKSLVPLLKGDTQNIHEATYFHYPHQSNQKGSPSSAIRDGDYKLILFLNDYRMELYNIKNDIGERNDLASELPELRDHLYKKLYTWWDEVDAKFPMEFTKKRADELNR</sequence>
<dbReference type="EMBL" id="FXAO01000002">
    <property type="protein sequence ID" value="SMG21420.1"/>
    <property type="molecule type" value="Genomic_DNA"/>
</dbReference>
<comment type="cofactor">
    <cofactor evidence="1">
        <name>Ca(2+)</name>
        <dbReference type="ChEBI" id="CHEBI:29108"/>
    </cofactor>
</comment>
<dbReference type="AlphaFoldDB" id="A0A1X7J1F9"/>
<accession>A0A1X7J1F9</accession>
<dbReference type="InterPro" id="IPR000917">
    <property type="entry name" value="Sulfatase_N"/>
</dbReference>
<dbReference type="InterPro" id="IPR017850">
    <property type="entry name" value="Alkaline_phosphatase_core_sf"/>
</dbReference>
<dbReference type="Proteomes" id="UP000193420">
    <property type="component" value="Unassembled WGS sequence"/>
</dbReference>
<evidence type="ECO:0000313" key="8">
    <source>
        <dbReference type="EMBL" id="SMG21420.1"/>
    </source>
</evidence>
<name>A0A1X7J1F9_9FLAO</name>
<evidence type="ECO:0000256" key="2">
    <source>
        <dbReference type="ARBA" id="ARBA00008779"/>
    </source>
</evidence>
<proteinExistence type="inferred from homology"/>
<evidence type="ECO:0000256" key="1">
    <source>
        <dbReference type="ARBA" id="ARBA00001913"/>
    </source>
</evidence>
<keyword evidence="4" id="KW-0732">Signal</keyword>
<evidence type="ECO:0000256" key="6">
    <source>
        <dbReference type="ARBA" id="ARBA00022837"/>
    </source>
</evidence>
<keyword evidence="5" id="KW-0378">Hydrolase</keyword>
<dbReference type="SUPFAM" id="SSF53649">
    <property type="entry name" value="Alkaline phosphatase-like"/>
    <property type="match status" value="1"/>
</dbReference>
<feature type="domain" description="Sulfatase N-terminal" evidence="7">
    <location>
        <begin position="29"/>
        <end position="367"/>
    </location>
</feature>
<dbReference type="PROSITE" id="PS00523">
    <property type="entry name" value="SULFATASE_1"/>
    <property type="match status" value="1"/>
</dbReference>
<dbReference type="GO" id="GO:0046872">
    <property type="term" value="F:metal ion binding"/>
    <property type="evidence" value="ECO:0007669"/>
    <property type="project" value="UniProtKB-KW"/>
</dbReference>
<keyword evidence="6" id="KW-0106">Calcium</keyword>
<dbReference type="Gene3D" id="3.30.1120.10">
    <property type="match status" value="1"/>
</dbReference>
<dbReference type="InterPro" id="IPR024607">
    <property type="entry name" value="Sulfatase_CS"/>
</dbReference>
<reference evidence="9" key="1">
    <citation type="submission" date="2017-04" db="EMBL/GenBank/DDBJ databases">
        <authorList>
            <person name="Varghese N."/>
            <person name="Submissions S."/>
        </authorList>
    </citation>
    <scope>NUCLEOTIDE SEQUENCE [LARGE SCALE GENOMIC DNA]</scope>
    <source>
        <strain evidence="9">DSM 19835</strain>
    </source>
</reference>
<dbReference type="RefSeq" id="WP_217807495.1">
    <property type="nucleotide sequence ID" value="NZ_FXAO01000002.1"/>
</dbReference>
<evidence type="ECO:0000256" key="4">
    <source>
        <dbReference type="ARBA" id="ARBA00022729"/>
    </source>
</evidence>
<evidence type="ECO:0000313" key="9">
    <source>
        <dbReference type="Proteomes" id="UP000193420"/>
    </source>
</evidence>
<evidence type="ECO:0000256" key="5">
    <source>
        <dbReference type="ARBA" id="ARBA00022801"/>
    </source>
</evidence>